<sequence>MGSALLLSRDPFMAMVLPISFCTLGFMSDFKGLDYMQVEFTLRQPFKPYEQLMGVFPPARYVHVDSPVLPVTSIYPKESPIHDFYPSIFQIDMNGLGKKMLWQGIALFSTFHRQEKAIGCD</sequence>
<protein>
    <recommendedName>
        <fullName evidence="1">Xrn1 helical domain-containing protein</fullName>
    </recommendedName>
</protein>
<dbReference type="Pfam" id="PF17846">
    <property type="entry name" value="XRN_M"/>
    <property type="match status" value="1"/>
</dbReference>
<dbReference type="AlphaFoldDB" id="A0A9P7ELC6"/>
<feature type="non-terminal residue" evidence="2">
    <location>
        <position position="1"/>
    </location>
</feature>
<dbReference type="GO" id="GO:0003723">
    <property type="term" value="F:RNA binding"/>
    <property type="evidence" value="ECO:0007669"/>
    <property type="project" value="TreeGrafter"/>
</dbReference>
<dbReference type="GeneID" id="64635812"/>
<dbReference type="PANTHER" id="PTHR12341:SF41">
    <property type="entry name" value="5'-3' EXORIBONUCLEASE 2"/>
    <property type="match status" value="1"/>
</dbReference>
<dbReference type="OrthoDB" id="372487at2759"/>
<evidence type="ECO:0000313" key="2">
    <source>
        <dbReference type="EMBL" id="KAG1823885.1"/>
    </source>
</evidence>
<feature type="domain" description="Xrn1 helical" evidence="1">
    <location>
        <begin position="26"/>
        <end position="108"/>
    </location>
</feature>
<dbReference type="InterPro" id="IPR041412">
    <property type="entry name" value="Xrn1_helical"/>
</dbReference>
<comment type="caution">
    <text evidence="2">The sequence shown here is derived from an EMBL/GenBank/DDBJ whole genome shotgun (WGS) entry which is preliminary data.</text>
</comment>
<accession>A0A9P7ELC6</accession>
<dbReference type="EMBL" id="JABBWG010000004">
    <property type="protein sequence ID" value="KAG1823885.1"/>
    <property type="molecule type" value="Genomic_DNA"/>
</dbReference>
<dbReference type="PANTHER" id="PTHR12341">
    <property type="entry name" value="5'-&gt;3' EXORIBONUCLEASE"/>
    <property type="match status" value="1"/>
</dbReference>
<name>A0A9P7ELC6_9AGAM</name>
<dbReference type="Proteomes" id="UP000807769">
    <property type="component" value="Unassembled WGS sequence"/>
</dbReference>
<gene>
    <name evidence="2" type="ORF">BJ212DRAFT_1533997</name>
</gene>
<dbReference type="RefSeq" id="XP_041197945.1">
    <property type="nucleotide sequence ID" value="XM_041341796.1"/>
</dbReference>
<dbReference type="InterPro" id="IPR027073">
    <property type="entry name" value="5_3_exoribonuclease"/>
</dbReference>
<dbReference type="GO" id="GO:0000956">
    <property type="term" value="P:nuclear-transcribed mRNA catabolic process"/>
    <property type="evidence" value="ECO:0007669"/>
    <property type="project" value="TreeGrafter"/>
</dbReference>
<dbReference type="GO" id="GO:0005634">
    <property type="term" value="C:nucleus"/>
    <property type="evidence" value="ECO:0007669"/>
    <property type="project" value="TreeGrafter"/>
</dbReference>
<keyword evidence="3" id="KW-1185">Reference proteome</keyword>
<reference evidence="2" key="1">
    <citation type="journal article" date="2020" name="New Phytol.">
        <title>Comparative genomics reveals dynamic genome evolution in host specialist ectomycorrhizal fungi.</title>
        <authorList>
            <person name="Lofgren L.A."/>
            <person name="Nguyen N.H."/>
            <person name="Vilgalys R."/>
            <person name="Ruytinx J."/>
            <person name="Liao H.L."/>
            <person name="Branco S."/>
            <person name="Kuo A."/>
            <person name="LaButti K."/>
            <person name="Lipzen A."/>
            <person name="Andreopoulos W."/>
            <person name="Pangilinan J."/>
            <person name="Riley R."/>
            <person name="Hundley H."/>
            <person name="Na H."/>
            <person name="Barry K."/>
            <person name="Grigoriev I.V."/>
            <person name="Stajich J.E."/>
            <person name="Kennedy P.G."/>
        </authorList>
    </citation>
    <scope>NUCLEOTIDE SEQUENCE</scope>
    <source>
        <strain evidence="2">MN1</strain>
    </source>
</reference>
<evidence type="ECO:0000313" key="3">
    <source>
        <dbReference type="Proteomes" id="UP000807769"/>
    </source>
</evidence>
<organism evidence="2 3">
    <name type="scientific">Suillus subaureus</name>
    <dbReference type="NCBI Taxonomy" id="48587"/>
    <lineage>
        <taxon>Eukaryota</taxon>
        <taxon>Fungi</taxon>
        <taxon>Dikarya</taxon>
        <taxon>Basidiomycota</taxon>
        <taxon>Agaricomycotina</taxon>
        <taxon>Agaricomycetes</taxon>
        <taxon>Agaricomycetidae</taxon>
        <taxon>Boletales</taxon>
        <taxon>Suillineae</taxon>
        <taxon>Suillaceae</taxon>
        <taxon>Suillus</taxon>
    </lineage>
</organism>
<evidence type="ECO:0000259" key="1">
    <source>
        <dbReference type="Pfam" id="PF17846"/>
    </source>
</evidence>
<proteinExistence type="predicted"/>
<dbReference type="Gene3D" id="1.25.40.1050">
    <property type="match status" value="1"/>
</dbReference>
<dbReference type="GO" id="GO:0004534">
    <property type="term" value="F:5'-3' RNA exonuclease activity"/>
    <property type="evidence" value="ECO:0007669"/>
    <property type="project" value="TreeGrafter"/>
</dbReference>